<feature type="transmembrane region" description="Helical" evidence="2">
    <location>
        <begin position="93"/>
        <end position="113"/>
    </location>
</feature>
<dbReference type="EMBL" id="JACOFZ010000010">
    <property type="protein sequence ID" value="MBC3883094.1"/>
    <property type="molecule type" value="Genomic_DNA"/>
</dbReference>
<evidence type="ECO:0000313" key="4">
    <source>
        <dbReference type="Proteomes" id="UP000627446"/>
    </source>
</evidence>
<dbReference type="AlphaFoldDB" id="A0A923KUV1"/>
<reference evidence="3" key="1">
    <citation type="submission" date="2020-08" db="EMBL/GenBank/DDBJ databases">
        <title>Novel species isolated from subtropical streams in China.</title>
        <authorList>
            <person name="Lu H."/>
        </authorList>
    </citation>
    <scope>NUCLEOTIDE SEQUENCE</scope>
    <source>
        <strain evidence="3">LX22W</strain>
    </source>
</reference>
<accession>A0A923KUV1</accession>
<evidence type="ECO:0000313" key="3">
    <source>
        <dbReference type="EMBL" id="MBC3883094.1"/>
    </source>
</evidence>
<proteinExistence type="predicted"/>
<gene>
    <name evidence="3" type="ORF">H8K36_16995</name>
</gene>
<keyword evidence="2" id="KW-0472">Membrane</keyword>
<sequence>MKFDSSNDDHSNNKVEPQLEAEQVLHESSSEASKAEETKNFSEQESTSNSKEKTMNNDTHNPVLQFVKNVGETAQYVWDHYFEWVIHVSWGKMFLTCLLVLIGGSILCLHSIANWFVFGSLLLKCFVGKEDQINKAKETENIHTEGR</sequence>
<dbReference type="RefSeq" id="WP_186917718.1">
    <property type="nucleotide sequence ID" value="NZ_JACOFZ010000010.1"/>
</dbReference>
<organism evidence="3 4">
    <name type="scientific">Undibacterium nitidum</name>
    <dbReference type="NCBI Taxonomy" id="2762298"/>
    <lineage>
        <taxon>Bacteria</taxon>
        <taxon>Pseudomonadati</taxon>
        <taxon>Pseudomonadota</taxon>
        <taxon>Betaproteobacteria</taxon>
        <taxon>Burkholderiales</taxon>
        <taxon>Oxalobacteraceae</taxon>
        <taxon>Undibacterium</taxon>
    </lineage>
</organism>
<feature type="region of interest" description="Disordered" evidence="1">
    <location>
        <begin position="1"/>
        <end position="58"/>
    </location>
</feature>
<feature type="compositionally biased region" description="Basic and acidic residues" evidence="1">
    <location>
        <begin position="1"/>
        <end position="13"/>
    </location>
</feature>
<keyword evidence="2" id="KW-0812">Transmembrane</keyword>
<dbReference type="Proteomes" id="UP000627446">
    <property type="component" value="Unassembled WGS sequence"/>
</dbReference>
<feature type="compositionally biased region" description="Basic and acidic residues" evidence="1">
    <location>
        <begin position="23"/>
        <end position="42"/>
    </location>
</feature>
<keyword evidence="4" id="KW-1185">Reference proteome</keyword>
<name>A0A923KUV1_9BURK</name>
<evidence type="ECO:0000256" key="2">
    <source>
        <dbReference type="SAM" id="Phobius"/>
    </source>
</evidence>
<keyword evidence="2" id="KW-1133">Transmembrane helix</keyword>
<comment type="caution">
    <text evidence="3">The sequence shown here is derived from an EMBL/GenBank/DDBJ whole genome shotgun (WGS) entry which is preliminary data.</text>
</comment>
<protein>
    <submittedName>
        <fullName evidence="3">Uncharacterized protein</fullName>
    </submittedName>
</protein>
<evidence type="ECO:0000256" key="1">
    <source>
        <dbReference type="SAM" id="MobiDB-lite"/>
    </source>
</evidence>